<gene>
    <name evidence="3" type="ORF">Cadr_000011574</name>
</gene>
<keyword evidence="4" id="KW-1185">Reference proteome</keyword>
<protein>
    <submittedName>
        <fullName evidence="3">WD repeat-containing protein 62</fullName>
    </submittedName>
</protein>
<evidence type="ECO:0000259" key="2">
    <source>
        <dbReference type="Pfam" id="PF24795"/>
    </source>
</evidence>
<evidence type="ECO:0000313" key="3">
    <source>
        <dbReference type="EMBL" id="KAB1273171.1"/>
    </source>
</evidence>
<feature type="domain" description="MABP1/WRD62 coiled-coil" evidence="2">
    <location>
        <begin position="102"/>
        <end position="188"/>
    </location>
</feature>
<organism evidence="3 4">
    <name type="scientific">Camelus dromedarius</name>
    <name type="common">Dromedary</name>
    <name type="synonym">Arabian camel</name>
    <dbReference type="NCBI Taxonomy" id="9838"/>
    <lineage>
        <taxon>Eukaryota</taxon>
        <taxon>Metazoa</taxon>
        <taxon>Chordata</taxon>
        <taxon>Craniata</taxon>
        <taxon>Vertebrata</taxon>
        <taxon>Euteleostomi</taxon>
        <taxon>Mammalia</taxon>
        <taxon>Eutheria</taxon>
        <taxon>Laurasiatheria</taxon>
        <taxon>Artiodactyla</taxon>
        <taxon>Tylopoda</taxon>
        <taxon>Camelidae</taxon>
        <taxon>Camelus</taxon>
    </lineage>
</organism>
<evidence type="ECO:0000256" key="1">
    <source>
        <dbReference type="SAM" id="MobiDB-lite"/>
    </source>
</evidence>
<feature type="region of interest" description="Disordered" evidence="1">
    <location>
        <begin position="1"/>
        <end position="46"/>
    </location>
</feature>
<sequence>MVEGRRELLSEEVERGARDQQDDSYLRVPSTSFKDQSPPEVLSGEKVEDPLETLEAQSPLSEYQLESGGVFLILPLHPQMHHLDQGCPGHCGETRAPAGVLPPDPLELSNVGTVVHRLQAPSKKPWTFTTWWAPLQMVSSDEVSAERQQARTELASTFLWIHSQLEANDWLVGTDVASARPSQPGYPLPTHTVPPSQPRFACPAGTLLGAAGAGCAEEARGD</sequence>
<dbReference type="AlphaFoldDB" id="A0A5N4DPX9"/>
<name>A0A5N4DPX9_CAMDR</name>
<comment type="caution">
    <text evidence="3">The sequence shown here is derived from an EMBL/GenBank/DDBJ whole genome shotgun (WGS) entry which is preliminary data.</text>
</comment>
<feature type="compositionally biased region" description="Basic and acidic residues" evidence="1">
    <location>
        <begin position="1"/>
        <end position="25"/>
    </location>
</feature>
<dbReference type="InterPro" id="IPR056364">
    <property type="entry name" value="WDR62-MABP1_CC"/>
</dbReference>
<evidence type="ECO:0000313" key="4">
    <source>
        <dbReference type="Proteomes" id="UP000299084"/>
    </source>
</evidence>
<dbReference type="Proteomes" id="UP000299084">
    <property type="component" value="Unassembled WGS sequence"/>
</dbReference>
<reference evidence="3 4" key="1">
    <citation type="journal article" date="2019" name="Mol. Ecol. Resour.">
        <title>Improving Illumina assemblies with Hi-C and long reads: an example with the North African dromedary.</title>
        <authorList>
            <person name="Elbers J.P."/>
            <person name="Rogers M.F."/>
            <person name="Perelman P.L."/>
            <person name="Proskuryakova A.A."/>
            <person name="Serdyukova N.A."/>
            <person name="Johnson W.E."/>
            <person name="Horin P."/>
            <person name="Corander J."/>
            <person name="Murphy D."/>
            <person name="Burger P.A."/>
        </authorList>
    </citation>
    <scope>NUCLEOTIDE SEQUENCE [LARGE SCALE GENOMIC DNA]</scope>
    <source>
        <strain evidence="3">Drom800</strain>
        <tissue evidence="3">Blood</tissue>
    </source>
</reference>
<proteinExistence type="predicted"/>
<dbReference type="EMBL" id="JWIN03000009">
    <property type="protein sequence ID" value="KAB1273171.1"/>
    <property type="molecule type" value="Genomic_DNA"/>
</dbReference>
<dbReference type="Pfam" id="PF24795">
    <property type="entry name" value="WDR62-MABP1_CC"/>
    <property type="match status" value="1"/>
</dbReference>
<accession>A0A5N4DPX9</accession>